<feature type="transmembrane region" description="Helical" evidence="7">
    <location>
        <begin position="12"/>
        <end position="32"/>
    </location>
</feature>
<reference evidence="9" key="1">
    <citation type="submission" date="2020-05" db="EMBL/GenBank/DDBJ databases">
        <title>Phylogenomic resolution of chytrid fungi.</title>
        <authorList>
            <person name="Stajich J.E."/>
            <person name="Amses K."/>
            <person name="Simmons R."/>
            <person name="Seto K."/>
            <person name="Myers J."/>
            <person name="Bonds A."/>
            <person name="Quandt C.A."/>
            <person name="Barry K."/>
            <person name="Liu P."/>
            <person name="Grigoriev I."/>
            <person name="Longcore J.E."/>
            <person name="James T.Y."/>
        </authorList>
    </citation>
    <scope>NUCLEOTIDE SEQUENCE</scope>
    <source>
        <strain evidence="9">PLAUS21</strain>
    </source>
</reference>
<sequence length="322" mass="35959">MPDFGQFEAWQLTAVGCIAIMAFISMIMNGIWFRNILHKKLDLFILSVSIMDTTRSIIEFTLNTVHFVNKRYSTQVIGCNIQGYADNALSAISILSFLCVSFDPMIIVIFRKSAITTRMKIIMLANIWIGSLVVSTLPFWTGEGFVRHSSGIYCMIDLRSTSYSSLLIAILDIVGLIVTPGIILCIFIMVYNKLKIAVESDAVCSETAQELQLLLVKKGILMSCSHTVAWSFTVILFIYQYVTSLEAPYWMDVTATATSVLALSFNPLIFFLLDRKIFGSSFSYTKRCTKDEPKDTIIITKPIENPLKTRLASGPPLSTPSS</sequence>
<dbReference type="Proteomes" id="UP001210925">
    <property type="component" value="Unassembled WGS sequence"/>
</dbReference>
<protein>
    <recommendedName>
        <fullName evidence="8">G-protein coupled receptors family 1 profile domain-containing protein</fullName>
    </recommendedName>
</protein>
<keyword evidence="3 7" id="KW-1133">Transmembrane helix</keyword>
<evidence type="ECO:0000256" key="6">
    <source>
        <dbReference type="ARBA" id="ARBA00023170"/>
    </source>
</evidence>
<evidence type="ECO:0000256" key="2">
    <source>
        <dbReference type="ARBA" id="ARBA00022692"/>
    </source>
</evidence>
<keyword evidence="4" id="KW-0297">G-protein coupled receptor</keyword>
<evidence type="ECO:0000259" key="8">
    <source>
        <dbReference type="PROSITE" id="PS50262"/>
    </source>
</evidence>
<dbReference type="AlphaFoldDB" id="A0AAD5Y0R0"/>
<evidence type="ECO:0000256" key="1">
    <source>
        <dbReference type="ARBA" id="ARBA00004141"/>
    </source>
</evidence>
<evidence type="ECO:0000313" key="9">
    <source>
        <dbReference type="EMBL" id="KAJ3252838.1"/>
    </source>
</evidence>
<feature type="transmembrane region" description="Helical" evidence="7">
    <location>
        <begin position="220"/>
        <end position="241"/>
    </location>
</feature>
<keyword evidence="10" id="KW-1185">Reference proteome</keyword>
<feature type="transmembrane region" description="Helical" evidence="7">
    <location>
        <begin position="121"/>
        <end position="140"/>
    </location>
</feature>
<keyword evidence="2 7" id="KW-0812">Transmembrane</keyword>
<comment type="subcellular location">
    <subcellularLocation>
        <location evidence="1">Membrane</location>
        <topology evidence="1">Multi-pass membrane protein</topology>
    </subcellularLocation>
</comment>
<evidence type="ECO:0000313" key="10">
    <source>
        <dbReference type="Proteomes" id="UP001210925"/>
    </source>
</evidence>
<keyword evidence="5 7" id="KW-0472">Membrane</keyword>
<dbReference type="GO" id="GO:0016020">
    <property type="term" value="C:membrane"/>
    <property type="evidence" value="ECO:0007669"/>
    <property type="project" value="UniProtKB-SubCell"/>
</dbReference>
<keyword evidence="4" id="KW-0807">Transducer</keyword>
<dbReference type="InterPro" id="IPR050125">
    <property type="entry name" value="GPCR_opsins"/>
</dbReference>
<dbReference type="GO" id="GO:0004930">
    <property type="term" value="F:G protein-coupled receptor activity"/>
    <property type="evidence" value="ECO:0007669"/>
    <property type="project" value="UniProtKB-KW"/>
</dbReference>
<dbReference type="Gene3D" id="1.20.1070.10">
    <property type="entry name" value="Rhodopsin 7-helix transmembrane proteins"/>
    <property type="match status" value="1"/>
</dbReference>
<name>A0AAD5Y0R0_9FUNG</name>
<feature type="domain" description="G-protein coupled receptors family 1 profile" evidence="8">
    <location>
        <begin position="16"/>
        <end position="270"/>
    </location>
</feature>
<evidence type="ECO:0000256" key="4">
    <source>
        <dbReference type="ARBA" id="ARBA00023040"/>
    </source>
</evidence>
<proteinExistence type="predicted"/>
<organism evidence="9 10">
    <name type="scientific">Boothiomyces macroporosus</name>
    <dbReference type="NCBI Taxonomy" id="261099"/>
    <lineage>
        <taxon>Eukaryota</taxon>
        <taxon>Fungi</taxon>
        <taxon>Fungi incertae sedis</taxon>
        <taxon>Chytridiomycota</taxon>
        <taxon>Chytridiomycota incertae sedis</taxon>
        <taxon>Chytridiomycetes</taxon>
        <taxon>Rhizophydiales</taxon>
        <taxon>Terramycetaceae</taxon>
        <taxon>Boothiomyces</taxon>
    </lineage>
</organism>
<evidence type="ECO:0000256" key="3">
    <source>
        <dbReference type="ARBA" id="ARBA00022989"/>
    </source>
</evidence>
<keyword evidence="6" id="KW-0675">Receptor</keyword>
<accession>A0AAD5Y0R0</accession>
<evidence type="ECO:0000256" key="5">
    <source>
        <dbReference type="ARBA" id="ARBA00023136"/>
    </source>
</evidence>
<gene>
    <name evidence="9" type="ORF">HK103_001132</name>
</gene>
<dbReference type="EMBL" id="JADGKB010000128">
    <property type="protein sequence ID" value="KAJ3252838.1"/>
    <property type="molecule type" value="Genomic_DNA"/>
</dbReference>
<feature type="transmembrane region" description="Helical" evidence="7">
    <location>
        <begin position="253"/>
        <end position="273"/>
    </location>
</feature>
<dbReference type="SUPFAM" id="SSF81321">
    <property type="entry name" value="Family A G protein-coupled receptor-like"/>
    <property type="match status" value="1"/>
</dbReference>
<comment type="caution">
    <text evidence="9">The sequence shown here is derived from an EMBL/GenBank/DDBJ whole genome shotgun (WGS) entry which is preliminary data.</text>
</comment>
<feature type="transmembrane region" description="Helical" evidence="7">
    <location>
        <begin position="166"/>
        <end position="191"/>
    </location>
</feature>
<dbReference type="PANTHER" id="PTHR24240">
    <property type="entry name" value="OPSIN"/>
    <property type="match status" value="1"/>
</dbReference>
<evidence type="ECO:0000256" key="7">
    <source>
        <dbReference type="SAM" id="Phobius"/>
    </source>
</evidence>
<feature type="transmembrane region" description="Helical" evidence="7">
    <location>
        <begin position="88"/>
        <end position="109"/>
    </location>
</feature>
<dbReference type="InterPro" id="IPR017452">
    <property type="entry name" value="GPCR_Rhodpsn_7TM"/>
</dbReference>
<dbReference type="PROSITE" id="PS50262">
    <property type="entry name" value="G_PROTEIN_RECEP_F1_2"/>
    <property type="match status" value="1"/>
</dbReference>